<dbReference type="Pfam" id="PF13371">
    <property type="entry name" value="TPR_9"/>
    <property type="match status" value="1"/>
</dbReference>
<feature type="domain" description="Protein SirB1 N-terminal" evidence="1">
    <location>
        <begin position="45"/>
        <end position="195"/>
    </location>
</feature>
<dbReference type="InterPro" id="IPR032698">
    <property type="entry name" value="SirB1_N"/>
</dbReference>
<accession>A0A381QEH2</accession>
<dbReference type="InterPro" id="IPR011990">
    <property type="entry name" value="TPR-like_helical_dom_sf"/>
</dbReference>
<protein>
    <recommendedName>
        <fullName evidence="1">Protein SirB1 N-terminal domain-containing protein</fullName>
    </recommendedName>
</protein>
<dbReference type="Pfam" id="PF13369">
    <property type="entry name" value="Transglut_core2"/>
    <property type="match status" value="1"/>
</dbReference>
<evidence type="ECO:0000313" key="2">
    <source>
        <dbReference type="EMBL" id="SUZ77735.1"/>
    </source>
</evidence>
<evidence type="ECO:0000259" key="1">
    <source>
        <dbReference type="Pfam" id="PF13369"/>
    </source>
</evidence>
<dbReference type="SUPFAM" id="SSF48452">
    <property type="entry name" value="TPR-like"/>
    <property type="match status" value="1"/>
</dbReference>
<reference evidence="2" key="1">
    <citation type="submission" date="2018-05" db="EMBL/GenBank/DDBJ databases">
        <authorList>
            <person name="Lanie J.A."/>
            <person name="Ng W.-L."/>
            <person name="Kazmierczak K.M."/>
            <person name="Andrzejewski T.M."/>
            <person name="Davidsen T.M."/>
            <person name="Wayne K.J."/>
            <person name="Tettelin H."/>
            <person name="Glass J.I."/>
            <person name="Rusch D."/>
            <person name="Podicherti R."/>
            <person name="Tsui H.-C.T."/>
            <person name="Winkler M.E."/>
        </authorList>
    </citation>
    <scope>NUCLEOTIDE SEQUENCE</scope>
</reference>
<dbReference type="AlphaFoldDB" id="A0A381QEH2"/>
<dbReference type="PANTHER" id="PTHR31350:SF21">
    <property type="entry name" value="F-BOX ONLY PROTEIN 21"/>
    <property type="match status" value="1"/>
</dbReference>
<gene>
    <name evidence="2" type="ORF">METZ01_LOCUS30589</name>
</gene>
<dbReference type="PANTHER" id="PTHR31350">
    <property type="entry name" value="SI:DKEY-261L7.2"/>
    <property type="match status" value="1"/>
</dbReference>
<name>A0A381QEH2_9ZZZZ</name>
<proteinExistence type="predicted"/>
<dbReference type="Gene3D" id="1.25.40.10">
    <property type="entry name" value="Tetratricopeptide repeat domain"/>
    <property type="match status" value="1"/>
</dbReference>
<organism evidence="2">
    <name type="scientific">marine metagenome</name>
    <dbReference type="NCBI Taxonomy" id="408172"/>
    <lineage>
        <taxon>unclassified sequences</taxon>
        <taxon>metagenomes</taxon>
        <taxon>ecological metagenomes</taxon>
    </lineage>
</organism>
<dbReference type="EMBL" id="UINC01001327">
    <property type="protein sequence ID" value="SUZ77735.1"/>
    <property type="molecule type" value="Genomic_DNA"/>
</dbReference>
<sequence>MDLPVSSTRARLSNVLRRSERDFELGRVALYIAQEEYPQLPVERYMLRLDALAEAVKDRLDDETAPPVVLGELIHTLFEREGLRGNRESYHDPRNSFINDVLDRRVGVPITLSIILLEVGWRLNLPLEGVNFPGHFLVRYRGAAEHLLIDPFDGGRIRFESQAQEVLDQEYGGMVRMQPAFLRAASKLDMIRRLLVNLKGLYVVVKDDERALSVVERLLLVHPESPGERRDRGMLLLKLGREEEAREQLRRYLDLAPGADDADQIRLLVPGRAGPEEEPNG</sequence>